<evidence type="ECO:0000256" key="7">
    <source>
        <dbReference type="ARBA" id="ARBA00021407"/>
    </source>
</evidence>
<keyword evidence="10 14" id="KW-0479">Metal-binding</keyword>
<comment type="cofactor">
    <cofactor evidence="14 15">
        <name>Mn(2+)</name>
        <dbReference type="ChEBI" id="CHEBI:29035"/>
    </cofactor>
    <cofactor evidence="14 15">
        <name>Mg(2+)</name>
        <dbReference type="ChEBI" id="CHEBI:18420"/>
    </cofactor>
    <text evidence="14 15">Manganese or magnesium. Binds 1 divalent metal ion per monomer in the absence of substrate. May bind a second metal ion after substrate binding.</text>
</comment>
<keyword evidence="13 14" id="KW-0460">Magnesium</keyword>
<accession>A0A239SKM3</accession>
<comment type="cofactor">
    <cofactor evidence="2">
        <name>Mg(2+)</name>
        <dbReference type="ChEBI" id="CHEBI:18420"/>
    </cofactor>
</comment>
<dbReference type="KEGG" id="smen:SAMEA4412692_0009"/>
<dbReference type="GO" id="GO:0032299">
    <property type="term" value="C:ribonuclease H2 complex"/>
    <property type="evidence" value="ECO:0007669"/>
    <property type="project" value="TreeGrafter"/>
</dbReference>
<dbReference type="GO" id="GO:0000287">
    <property type="term" value="F:magnesium ion binding"/>
    <property type="evidence" value="ECO:0007669"/>
    <property type="project" value="UniProtKB-UniRule"/>
</dbReference>
<evidence type="ECO:0000256" key="3">
    <source>
        <dbReference type="ARBA" id="ARBA00004065"/>
    </source>
</evidence>
<dbReference type="FunFam" id="3.30.420.10:FF:000047">
    <property type="entry name" value="Ribonuclease HIII"/>
    <property type="match status" value="1"/>
</dbReference>
<proteinExistence type="inferred from homology"/>
<dbReference type="GO" id="GO:0005737">
    <property type="term" value="C:cytoplasm"/>
    <property type="evidence" value="ECO:0007669"/>
    <property type="project" value="UniProtKB-SubCell"/>
</dbReference>
<dbReference type="eggNOG" id="COG1039">
    <property type="taxonomic scope" value="Bacteria"/>
</dbReference>
<feature type="binding site" evidence="14 15">
    <location>
        <position position="101"/>
    </location>
    <ligand>
        <name>a divalent metal cation</name>
        <dbReference type="ChEBI" id="CHEBI:60240"/>
    </ligand>
</feature>
<dbReference type="CDD" id="cd06590">
    <property type="entry name" value="RNase_HII_bacteria_HIII_like"/>
    <property type="match status" value="1"/>
</dbReference>
<evidence type="ECO:0000256" key="12">
    <source>
        <dbReference type="ARBA" id="ARBA00022801"/>
    </source>
</evidence>
<feature type="binding site" evidence="14 15">
    <location>
        <position position="204"/>
    </location>
    <ligand>
        <name>a divalent metal cation</name>
        <dbReference type="ChEBI" id="CHEBI:60240"/>
    </ligand>
</feature>
<organism evidence="17 18">
    <name type="scientific">Streptococcus merionis</name>
    <dbReference type="NCBI Taxonomy" id="400065"/>
    <lineage>
        <taxon>Bacteria</taxon>
        <taxon>Bacillati</taxon>
        <taxon>Bacillota</taxon>
        <taxon>Bacilli</taxon>
        <taxon>Lactobacillales</taxon>
        <taxon>Streptococcaceae</taxon>
        <taxon>Streptococcus</taxon>
    </lineage>
</organism>
<dbReference type="RefSeq" id="WP_018373662.1">
    <property type="nucleotide sequence ID" value="NZ_LT906439.1"/>
</dbReference>
<dbReference type="GO" id="GO:0003723">
    <property type="term" value="F:RNA binding"/>
    <property type="evidence" value="ECO:0007669"/>
    <property type="project" value="UniProtKB-UniRule"/>
</dbReference>
<evidence type="ECO:0000256" key="5">
    <source>
        <dbReference type="ARBA" id="ARBA00008378"/>
    </source>
</evidence>
<dbReference type="EC" id="3.1.26.4" evidence="6 14"/>
<sequence length="311" mass="33621">MNPIVLLLATPEVAKLTAHYEAYAAPNKDLNKTHFFKVNGTAISVYKSGKVMFQGPDAKTLASQWQSSDQAVAAGKVGTSQIAGKLSPKRMSQNLTTVGSDEVGNGSYFGGIAVVASFVRPDQHARLKALGVDDSKSLTDAKILQLAPILEQEIDHQALLLSPSKYNAVVPSRHNAVSVKVALHNQALYLLLQKIEKPDQIIIDAFTSTRNYQKYVSKEANHFANPIQLIEKAESQYLAVAVSSIIARAMFLDQLKDLGEQVGYSLPSGAGAASDKVAAQLLQAYGHPALAQTAKLHFKNTEKAEKLVRRT</sequence>
<evidence type="ECO:0000256" key="9">
    <source>
        <dbReference type="ARBA" id="ARBA00022722"/>
    </source>
</evidence>
<evidence type="ECO:0000256" key="2">
    <source>
        <dbReference type="ARBA" id="ARBA00001946"/>
    </source>
</evidence>
<dbReference type="OrthoDB" id="9777935at2"/>
<evidence type="ECO:0000256" key="6">
    <source>
        <dbReference type="ARBA" id="ARBA00012180"/>
    </source>
</evidence>
<dbReference type="InterPro" id="IPR012295">
    <property type="entry name" value="TBP_dom_sf"/>
</dbReference>
<dbReference type="Pfam" id="PF11858">
    <property type="entry name" value="DUF3378"/>
    <property type="match status" value="1"/>
</dbReference>
<evidence type="ECO:0000259" key="16">
    <source>
        <dbReference type="PROSITE" id="PS51975"/>
    </source>
</evidence>
<dbReference type="Proteomes" id="UP000215185">
    <property type="component" value="Chromosome 1"/>
</dbReference>
<feature type="domain" description="RNase H type-2" evidence="16">
    <location>
        <begin position="95"/>
        <end position="310"/>
    </location>
</feature>
<dbReference type="GO" id="GO:0004523">
    <property type="term" value="F:RNA-DNA hybrid ribonuclease activity"/>
    <property type="evidence" value="ECO:0007669"/>
    <property type="project" value="UniProtKB-UniRule"/>
</dbReference>
<keyword evidence="11 14" id="KW-0255">Endonuclease</keyword>
<dbReference type="InterPro" id="IPR036397">
    <property type="entry name" value="RNaseH_sf"/>
</dbReference>
<dbReference type="Gene3D" id="3.30.420.10">
    <property type="entry name" value="Ribonuclease H-like superfamily/Ribonuclease H"/>
    <property type="match status" value="1"/>
</dbReference>
<dbReference type="InterPro" id="IPR024567">
    <property type="entry name" value="RNase_HII/HIII_dom"/>
</dbReference>
<dbReference type="EMBL" id="LT906439">
    <property type="protein sequence ID" value="SNU85941.1"/>
    <property type="molecule type" value="Genomic_DNA"/>
</dbReference>
<evidence type="ECO:0000313" key="17">
    <source>
        <dbReference type="EMBL" id="SNU85941.1"/>
    </source>
</evidence>
<dbReference type="PANTHER" id="PTHR10954">
    <property type="entry name" value="RIBONUCLEASE H2 SUBUNIT A"/>
    <property type="match status" value="1"/>
</dbReference>
<dbReference type="AlphaFoldDB" id="A0A239SKM3"/>
<keyword evidence="9 14" id="KW-0540">Nuclease</keyword>
<dbReference type="PIRSF" id="PIRSF037748">
    <property type="entry name" value="RnhC"/>
    <property type="match status" value="1"/>
</dbReference>
<evidence type="ECO:0000256" key="15">
    <source>
        <dbReference type="PROSITE-ProRule" id="PRU01319"/>
    </source>
</evidence>
<evidence type="ECO:0000256" key="1">
    <source>
        <dbReference type="ARBA" id="ARBA00000077"/>
    </source>
</evidence>
<evidence type="ECO:0000313" key="18">
    <source>
        <dbReference type="Proteomes" id="UP000215185"/>
    </source>
</evidence>
<dbReference type="Gene3D" id="3.30.310.10">
    <property type="entry name" value="TATA-Binding Protein"/>
    <property type="match status" value="1"/>
</dbReference>
<protein>
    <recommendedName>
        <fullName evidence="7 14">Ribonuclease HIII</fullName>
        <shortName evidence="14">RNase HIII</shortName>
        <ecNumber evidence="6 14">3.1.26.4</ecNumber>
    </recommendedName>
</protein>
<comment type="function">
    <text evidence="3 14">Endonuclease that specifically degrades the RNA of RNA-DNA hybrids.</text>
</comment>
<dbReference type="InterPro" id="IPR012337">
    <property type="entry name" value="RNaseH-like_sf"/>
</dbReference>
<evidence type="ECO:0000256" key="13">
    <source>
        <dbReference type="ARBA" id="ARBA00022842"/>
    </source>
</evidence>
<dbReference type="InterPro" id="IPR004641">
    <property type="entry name" value="RNase_HIII"/>
</dbReference>
<evidence type="ECO:0000256" key="8">
    <source>
        <dbReference type="ARBA" id="ARBA00022490"/>
    </source>
</evidence>
<reference evidence="17 18" key="1">
    <citation type="submission" date="2017-06" db="EMBL/GenBank/DDBJ databases">
        <authorList>
            <consortium name="Pathogen Informatics"/>
        </authorList>
    </citation>
    <scope>NUCLEOTIDE SEQUENCE [LARGE SCALE GENOMIC DNA]</scope>
    <source>
        <strain evidence="17 18">NCTC13788</strain>
    </source>
</reference>
<keyword evidence="18" id="KW-1185">Reference proteome</keyword>
<keyword evidence="8 14" id="KW-0963">Cytoplasm</keyword>
<dbReference type="PANTHER" id="PTHR10954:SF23">
    <property type="entry name" value="RIBONUCLEASE"/>
    <property type="match status" value="1"/>
</dbReference>
<evidence type="ECO:0000256" key="4">
    <source>
        <dbReference type="ARBA" id="ARBA00004496"/>
    </source>
</evidence>
<evidence type="ECO:0000256" key="11">
    <source>
        <dbReference type="ARBA" id="ARBA00022759"/>
    </source>
</evidence>
<dbReference type="SUPFAM" id="SSF53098">
    <property type="entry name" value="Ribonuclease H-like"/>
    <property type="match status" value="1"/>
</dbReference>
<dbReference type="GO" id="GO:0043137">
    <property type="term" value="P:DNA replication, removal of RNA primer"/>
    <property type="evidence" value="ECO:0007669"/>
    <property type="project" value="TreeGrafter"/>
</dbReference>
<dbReference type="STRING" id="1123308.GCA_000380085_01089"/>
<comment type="catalytic activity">
    <reaction evidence="1 14 15">
        <text>Endonucleolytic cleavage to 5'-phosphomonoester.</text>
        <dbReference type="EC" id="3.1.26.4"/>
    </reaction>
</comment>
<keyword evidence="12 14" id="KW-0378">Hydrolase</keyword>
<comment type="subcellular location">
    <subcellularLocation>
        <location evidence="4 14">Cytoplasm</location>
    </subcellularLocation>
</comment>
<feature type="binding site" evidence="14 15">
    <location>
        <position position="102"/>
    </location>
    <ligand>
        <name>a divalent metal cation</name>
        <dbReference type="ChEBI" id="CHEBI:60240"/>
    </ligand>
</feature>
<dbReference type="InterPro" id="IPR001352">
    <property type="entry name" value="RNase_HII/HIII"/>
</dbReference>
<dbReference type="GO" id="GO:0006298">
    <property type="term" value="P:mismatch repair"/>
    <property type="evidence" value="ECO:0007669"/>
    <property type="project" value="TreeGrafter"/>
</dbReference>
<dbReference type="Pfam" id="PF01351">
    <property type="entry name" value="RNase_HII"/>
    <property type="match status" value="1"/>
</dbReference>
<evidence type="ECO:0000256" key="14">
    <source>
        <dbReference type="HAMAP-Rule" id="MF_00053"/>
    </source>
</evidence>
<dbReference type="HAMAP" id="MF_00053">
    <property type="entry name" value="RNase_HIII"/>
    <property type="match status" value="1"/>
</dbReference>
<dbReference type="InterPro" id="IPR024568">
    <property type="entry name" value="RNase_HIII_N"/>
</dbReference>
<comment type="similarity">
    <text evidence="5 14">Belongs to the RNase HII family. RnhC subfamily.</text>
</comment>
<name>A0A239SKM3_9STRE</name>
<evidence type="ECO:0000256" key="10">
    <source>
        <dbReference type="ARBA" id="ARBA00022723"/>
    </source>
</evidence>
<dbReference type="PROSITE" id="PS51975">
    <property type="entry name" value="RNASE_H_2"/>
    <property type="match status" value="1"/>
</dbReference>
<gene>
    <name evidence="14 17" type="primary">rnhC</name>
    <name evidence="17" type="ORF">SAMEA4412692_00009</name>
</gene>